<keyword evidence="6" id="KW-0496">Mitochondrion</keyword>
<organism evidence="9 10">
    <name type="scientific">Caenorhabditis japonica</name>
    <dbReference type="NCBI Taxonomy" id="281687"/>
    <lineage>
        <taxon>Eukaryota</taxon>
        <taxon>Metazoa</taxon>
        <taxon>Ecdysozoa</taxon>
        <taxon>Nematoda</taxon>
        <taxon>Chromadorea</taxon>
        <taxon>Rhabditida</taxon>
        <taxon>Rhabditina</taxon>
        <taxon>Rhabditomorpha</taxon>
        <taxon>Rhabditoidea</taxon>
        <taxon>Rhabditidae</taxon>
        <taxon>Peloderinae</taxon>
        <taxon>Caenorhabditis</taxon>
    </lineage>
</organism>
<evidence type="ECO:0000313" key="9">
    <source>
        <dbReference type="EnsemblMetazoa" id="CJA16257.1"/>
    </source>
</evidence>
<name>A0A8R1E1P5_CAEJA</name>
<evidence type="ECO:0000256" key="4">
    <source>
        <dbReference type="ARBA" id="ARBA00022857"/>
    </source>
</evidence>
<dbReference type="InterPro" id="IPR036291">
    <property type="entry name" value="NAD(P)-bd_dom_sf"/>
</dbReference>
<protein>
    <recommendedName>
        <fullName evidence="8">Hydroxysteroid dehydrogenase-like protein 2</fullName>
    </recommendedName>
</protein>
<dbReference type="Pfam" id="PF00106">
    <property type="entry name" value="adh_short"/>
    <property type="match status" value="1"/>
</dbReference>
<dbReference type="PANTHER" id="PTHR42808">
    <property type="entry name" value="HYDROXYSTEROID DEHYDROGENASE-LIKE PROTEIN 2"/>
    <property type="match status" value="1"/>
</dbReference>
<keyword evidence="7" id="KW-0576">Peroxisome</keyword>
<dbReference type="PRINTS" id="PR00081">
    <property type="entry name" value="GDHRDH"/>
</dbReference>
<evidence type="ECO:0000256" key="6">
    <source>
        <dbReference type="ARBA" id="ARBA00023128"/>
    </source>
</evidence>
<dbReference type="GO" id="GO:0005777">
    <property type="term" value="C:peroxisome"/>
    <property type="evidence" value="ECO:0007669"/>
    <property type="project" value="UniProtKB-SubCell"/>
</dbReference>
<evidence type="ECO:0000256" key="1">
    <source>
        <dbReference type="ARBA" id="ARBA00004173"/>
    </source>
</evidence>
<reference evidence="10" key="1">
    <citation type="submission" date="2010-08" db="EMBL/GenBank/DDBJ databases">
        <authorList>
            <consortium name="Caenorhabditis japonica Sequencing Consortium"/>
            <person name="Wilson R.K."/>
        </authorList>
    </citation>
    <scope>NUCLEOTIDE SEQUENCE [LARGE SCALE GENOMIC DNA]</scope>
    <source>
        <strain evidence="10">DF5081</strain>
    </source>
</reference>
<dbReference type="Gene3D" id="3.40.50.720">
    <property type="entry name" value="NAD(P)-binding Rossmann-like Domain"/>
    <property type="match status" value="1"/>
</dbReference>
<keyword evidence="4" id="KW-0521">NADP</keyword>
<dbReference type="GO" id="GO:0005739">
    <property type="term" value="C:mitochondrion"/>
    <property type="evidence" value="ECO:0007669"/>
    <property type="project" value="UniProtKB-SubCell"/>
</dbReference>
<comment type="subcellular location">
    <subcellularLocation>
        <location evidence="1">Mitochondrion</location>
    </subcellularLocation>
    <subcellularLocation>
        <location evidence="2">Peroxisome</location>
    </subcellularLocation>
</comment>
<dbReference type="Proteomes" id="UP000005237">
    <property type="component" value="Unassembled WGS sequence"/>
</dbReference>
<accession>A0A8R1E1P5</accession>
<reference evidence="9" key="2">
    <citation type="submission" date="2022-06" db="UniProtKB">
        <authorList>
            <consortium name="EnsemblMetazoa"/>
        </authorList>
    </citation>
    <scope>IDENTIFICATION</scope>
    <source>
        <strain evidence="9">DF5081</strain>
    </source>
</reference>
<keyword evidence="5" id="KW-0560">Oxidoreductase</keyword>
<evidence type="ECO:0000256" key="7">
    <source>
        <dbReference type="ARBA" id="ARBA00023140"/>
    </source>
</evidence>
<evidence type="ECO:0000256" key="3">
    <source>
        <dbReference type="ARBA" id="ARBA00006484"/>
    </source>
</evidence>
<dbReference type="NCBIfam" id="NF006133">
    <property type="entry name" value="PRK08278.1"/>
    <property type="match status" value="1"/>
</dbReference>
<sequence>MPDAIRNTGFFAGKTVFISGASRGIGKEIALKLAKDGANIVVAAKTAKAHPKLPGTIYTAADEIEKVGGKALPCVVDVRDEASVKAAVEAAVKRFGGIDILINNASAISLSNTEDSDMKRYDLMHSINTRGTYLLTKTCLPYLKKGKNPHVLNISPPLIMDAKWFGPHVGYTMAKYGMSMCVLGHHEEFRPFGIAVNALWPLTTIWTSAMEMLSHGGSSAGNRKATIMSDAAYGILSKDSKSFTGKFLIDEDFLKTQGVTDFEQYACERGAPLMPDLFISTDDYPARFEAKL</sequence>
<evidence type="ECO:0000256" key="5">
    <source>
        <dbReference type="ARBA" id="ARBA00023002"/>
    </source>
</evidence>
<comment type="similarity">
    <text evidence="3">Belongs to the short-chain dehydrogenases/reductases (SDR) family.</text>
</comment>
<keyword evidence="10" id="KW-1185">Reference proteome</keyword>
<evidence type="ECO:0000256" key="8">
    <source>
        <dbReference type="ARBA" id="ARBA00040243"/>
    </source>
</evidence>
<dbReference type="InterPro" id="IPR002347">
    <property type="entry name" value="SDR_fam"/>
</dbReference>
<dbReference type="SUPFAM" id="SSF51735">
    <property type="entry name" value="NAD(P)-binding Rossmann-fold domains"/>
    <property type="match status" value="1"/>
</dbReference>
<dbReference type="CDD" id="cd09762">
    <property type="entry name" value="HSDL2_SDR_c"/>
    <property type="match status" value="1"/>
</dbReference>
<dbReference type="PANTHER" id="PTHR42808:SF1">
    <property type="entry name" value="HYDROXYSTEROID DEHYDROGENASE-LIKE PROTEIN 2"/>
    <property type="match status" value="1"/>
</dbReference>
<dbReference type="OMA" id="FGPHVGY"/>
<evidence type="ECO:0000256" key="2">
    <source>
        <dbReference type="ARBA" id="ARBA00004275"/>
    </source>
</evidence>
<evidence type="ECO:0000313" key="10">
    <source>
        <dbReference type="Proteomes" id="UP000005237"/>
    </source>
</evidence>
<dbReference type="FunFam" id="3.40.50.720:FF:000301">
    <property type="entry name" value="Hydroxysteroid dehydrogenase like 2"/>
    <property type="match status" value="1"/>
</dbReference>
<dbReference type="InterPro" id="IPR051935">
    <property type="entry name" value="HSDL2"/>
</dbReference>
<dbReference type="EnsemblMetazoa" id="CJA16257.1">
    <property type="protein sequence ID" value="CJA16257.1"/>
    <property type="gene ID" value="WBGene00135461"/>
</dbReference>
<dbReference type="AlphaFoldDB" id="A0A8R1E1P5"/>
<dbReference type="GO" id="GO:0016491">
    <property type="term" value="F:oxidoreductase activity"/>
    <property type="evidence" value="ECO:0007669"/>
    <property type="project" value="UniProtKB-KW"/>
</dbReference>
<proteinExistence type="inferred from homology"/>